<evidence type="ECO:0000256" key="1">
    <source>
        <dbReference type="ARBA" id="ARBA00001933"/>
    </source>
</evidence>
<dbReference type="Gene3D" id="3.90.1150.10">
    <property type="entry name" value="Aspartate Aminotransferase, domain 1"/>
    <property type="match status" value="1"/>
</dbReference>
<evidence type="ECO:0000313" key="6">
    <source>
        <dbReference type="Proteomes" id="UP000263486"/>
    </source>
</evidence>
<name>A0ABX9KJQ4_9FUSO</name>
<dbReference type="Pfam" id="PF00155">
    <property type="entry name" value="Aminotran_1_2"/>
    <property type="match status" value="1"/>
</dbReference>
<accession>A0ABX9KJQ4</accession>
<dbReference type="SUPFAM" id="SSF53383">
    <property type="entry name" value="PLP-dependent transferases"/>
    <property type="match status" value="1"/>
</dbReference>
<dbReference type="InterPro" id="IPR015421">
    <property type="entry name" value="PyrdxlP-dep_Trfase_major"/>
</dbReference>
<protein>
    <submittedName>
        <fullName evidence="5">Aminotransferase class I/II-fold pyridoxal phosphate-dependent enzyme</fullName>
    </submittedName>
</protein>
<dbReference type="Gene3D" id="3.40.640.10">
    <property type="entry name" value="Type I PLP-dependent aspartate aminotransferase-like (Major domain)"/>
    <property type="match status" value="1"/>
</dbReference>
<dbReference type="Proteomes" id="UP000263486">
    <property type="component" value="Unassembled WGS sequence"/>
</dbReference>
<dbReference type="InterPro" id="IPR004839">
    <property type="entry name" value="Aminotransferase_I/II_large"/>
</dbReference>
<comment type="caution">
    <text evidence="5">The sequence shown here is derived from an EMBL/GenBank/DDBJ whole genome shotgun (WGS) entry which is preliminary data.</text>
</comment>
<evidence type="ECO:0000313" key="5">
    <source>
        <dbReference type="EMBL" id="REI42471.1"/>
    </source>
</evidence>
<evidence type="ECO:0000256" key="3">
    <source>
        <dbReference type="ARBA" id="ARBA00022898"/>
    </source>
</evidence>
<sequence>MLLKPSKPGLSRSRKMFYRELLEELEDLKRQSNYRELKVVEDSYILDFSSNDYLDLNSDKNFKKKFIDNLDFNKMPFGSCGSRLLGGNHREIRCFEDEIDEVFKKKSLVFGSGYDANATVIETFYSKGDIIFTDRYNHASIYDGLINSGVKIVRYKHLDYLDLEKKLKKYRNTWKRSLIITESIYSMDGDIVDLDRMVSLKNKYDSQLYLDEAHSYGVLGYGLAHTKSLTEEVDFIMLGLGKGGSSNGGILILDNIARSYIINRGRKFIYTTAPSPIQTSWNRYVFKNMPSLDHKRKKLNLLKKLCYKKLKEKNIETVSTEQIISIIIGDNKRCIELSEILRKKGYLVYPIKEPTVPKGTARIRLTLTADMDMEKLMMFIERLEKILIRITQVNTNKVNLELCEK</sequence>
<dbReference type="InterPro" id="IPR050087">
    <property type="entry name" value="AON_synthase_class-II"/>
</dbReference>
<dbReference type="InterPro" id="IPR015424">
    <property type="entry name" value="PyrdxlP-dep_Trfase"/>
</dbReference>
<dbReference type="EMBL" id="QUAJ01000004">
    <property type="protein sequence ID" value="REI42471.1"/>
    <property type="molecule type" value="Genomic_DNA"/>
</dbReference>
<dbReference type="PANTHER" id="PTHR13693:SF100">
    <property type="entry name" value="8-AMINO-7-OXONONANOATE SYNTHASE"/>
    <property type="match status" value="1"/>
</dbReference>
<dbReference type="GO" id="GO:0008483">
    <property type="term" value="F:transaminase activity"/>
    <property type="evidence" value="ECO:0007669"/>
    <property type="project" value="UniProtKB-KW"/>
</dbReference>
<keyword evidence="3" id="KW-0663">Pyridoxal phosphate</keyword>
<keyword evidence="2" id="KW-0808">Transferase</keyword>
<keyword evidence="5" id="KW-0032">Aminotransferase</keyword>
<evidence type="ECO:0000259" key="4">
    <source>
        <dbReference type="Pfam" id="PF00155"/>
    </source>
</evidence>
<evidence type="ECO:0000256" key="2">
    <source>
        <dbReference type="ARBA" id="ARBA00022679"/>
    </source>
</evidence>
<reference evidence="5 6" key="1">
    <citation type="submission" date="2018-08" db="EMBL/GenBank/DDBJ databases">
        <title>Draft genome sequence of Psychrilyobacter sp. strain SD5 isolated from Black Sea water.</title>
        <authorList>
            <person name="Yadav S."/>
            <person name="Villanueva L."/>
            <person name="Damste J.S.S."/>
        </authorList>
    </citation>
    <scope>NUCLEOTIDE SEQUENCE [LARGE SCALE GENOMIC DNA]</scope>
    <source>
        <strain evidence="5 6">SD5</strain>
    </source>
</reference>
<proteinExistence type="predicted"/>
<organism evidence="5 6">
    <name type="scientific">Psychrilyobacter piezotolerans</name>
    <dbReference type="NCBI Taxonomy" id="2293438"/>
    <lineage>
        <taxon>Bacteria</taxon>
        <taxon>Fusobacteriati</taxon>
        <taxon>Fusobacteriota</taxon>
        <taxon>Fusobacteriia</taxon>
        <taxon>Fusobacteriales</taxon>
        <taxon>Fusobacteriaceae</taxon>
        <taxon>Psychrilyobacter</taxon>
    </lineage>
</organism>
<dbReference type="PANTHER" id="PTHR13693">
    <property type="entry name" value="CLASS II AMINOTRANSFERASE/8-AMINO-7-OXONONANOATE SYNTHASE"/>
    <property type="match status" value="1"/>
</dbReference>
<keyword evidence="6" id="KW-1185">Reference proteome</keyword>
<comment type="cofactor">
    <cofactor evidence="1">
        <name>pyridoxal 5'-phosphate</name>
        <dbReference type="ChEBI" id="CHEBI:597326"/>
    </cofactor>
</comment>
<feature type="domain" description="Aminotransferase class I/classII large" evidence="4">
    <location>
        <begin position="45"/>
        <end position="383"/>
    </location>
</feature>
<dbReference type="InterPro" id="IPR015422">
    <property type="entry name" value="PyrdxlP-dep_Trfase_small"/>
</dbReference>
<gene>
    <name evidence="5" type="ORF">DYH56_03700</name>
</gene>